<dbReference type="EMBL" id="LBMM01010554">
    <property type="protein sequence ID" value="KMQ87390.1"/>
    <property type="molecule type" value="Genomic_DNA"/>
</dbReference>
<evidence type="ECO:0000256" key="9">
    <source>
        <dbReference type="ARBA" id="ARBA00030608"/>
    </source>
</evidence>
<keyword evidence="5" id="KW-0999">Mitochondrion inner membrane</keyword>
<dbReference type="PaxDb" id="67767-A0A0J7N3W9"/>
<evidence type="ECO:0000256" key="1">
    <source>
        <dbReference type="ARBA" id="ARBA00004292"/>
    </source>
</evidence>
<dbReference type="PANTHER" id="PTHR21382:SF1">
    <property type="entry name" value="NADH DEHYDROGENASE [UBIQUINONE] 1 ALPHA SUBCOMPLEX SUBUNIT 11"/>
    <property type="match status" value="1"/>
</dbReference>
<evidence type="ECO:0000256" key="6">
    <source>
        <dbReference type="ARBA" id="ARBA00022989"/>
    </source>
</evidence>
<feature type="transmembrane region" description="Helical" evidence="11">
    <location>
        <begin position="60"/>
        <end position="81"/>
    </location>
</feature>
<sequence length="169" mass="19080">MLLPYLQNNWRYSNAPEGQQPFEKVLGLSKYGFGASFLIGGYDCIIISQAYTFWEALNTMSYWVVPITAMCATFASVAYTVTKIRGQDGYANYVLASLATGGVFYHWQKKGILSHNFTIALIACAIVKKHSDFIGWNPFPLDPEILTQHSTIPIDFTIVKDPRGRRPWE</sequence>
<feature type="transmembrane region" description="Helical" evidence="11">
    <location>
        <begin position="90"/>
        <end position="107"/>
    </location>
</feature>
<keyword evidence="8 11" id="KW-0472">Membrane</keyword>
<name>A0A0J7N3W9_LASNI</name>
<keyword evidence="6 11" id="KW-1133">Transmembrane helix</keyword>
<reference evidence="12 13" key="1">
    <citation type="submission" date="2015-04" db="EMBL/GenBank/DDBJ databases">
        <title>Lasius niger genome sequencing.</title>
        <authorList>
            <person name="Konorov E.A."/>
            <person name="Nikitin M.A."/>
            <person name="Kirill M.V."/>
            <person name="Chang P."/>
        </authorList>
    </citation>
    <scope>NUCLEOTIDE SEQUENCE [LARGE SCALE GENOMIC DNA]</scope>
    <source>
        <tissue evidence="12">Whole</tissue>
    </source>
</reference>
<feature type="transmembrane region" description="Helical" evidence="11">
    <location>
        <begin position="31"/>
        <end position="54"/>
    </location>
</feature>
<dbReference type="STRING" id="67767.A0A0J7N3W9"/>
<evidence type="ECO:0000313" key="12">
    <source>
        <dbReference type="EMBL" id="KMQ87390.1"/>
    </source>
</evidence>
<accession>A0A0J7N3W9</accession>
<dbReference type="Proteomes" id="UP000036403">
    <property type="component" value="Unassembled WGS sequence"/>
</dbReference>
<organism evidence="12 13">
    <name type="scientific">Lasius niger</name>
    <name type="common">Black garden ant</name>
    <dbReference type="NCBI Taxonomy" id="67767"/>
    <lineage>
        <taxon>Eukaryota</taxon>
        <taxon>Metazoa</taxon>
        <taxon>Ecdysozoa</taxon>
        <taxon>Arthropoda</taxon>
        <taxon>Hexapoda</taxon>
        <taxon>Insecta</taxon>
        <taxon>Pterygota</taxon>
        <taxon>Neoptera</taxon>
        <taxon>Endopterygota</taxon>
        <taxon>Hymenoptera</taxon>
        <taxon>Apocrita</taxon>
        <taxon>Aculeata</taxon>
        <taxon>Formicoidea</taxon>
        <taxon>Formicidae</taxon>
        <taxon>Formicinae</taxon>
        <taxon>Lasius</taxon>
        <taxon>Lasius</taxon>
    </lineage>
</organism>
<protein>
    <recommendedName>
        <fullName evidence="3">NADH dehydrogenase [ubiquinone] 1 alpha subcomplex subunit 11</fullName>
    </recommendedName>
    <alternativeName>
        <fullName evidence="9">Complex I-B14.7</fullName>
    </alternativeName>
    <alternativeName>
        <fullName evidence="10">NADH-ubiquinone oxidoreductase subunit B14.7</fullName>
    </alternativeName>
</protein>
<evidence type="ECO:0000256" key="10">
    <source>
        <dbReference type="ARBA" id="ARBA00031497"/>
    </source>
</evidence>
<dbReference type="PANTHER" id="PTHR21382">
    <property type="entry name" value="NADH-UBIQUINONE OXIDOREDUCTASE SUBUNIT"/>
    <property type="match status" value="1"/>
</dbReference>
<evidence type="ECO:0000256" key="8">
    <source>
        <dbReference type="ARBA" id="ARBA00023136"/>
    </source>
</evidence>
<keyword evidence="4 11" id="KW-0812">Transmembrane</keyword>
<evidence type="ECO:0000256" key="2">
    <source>
        <dbReference type="ARBA" id="ARBA00008699"/>
    </source>
</evidence>
<dbReference type="AlphaFoldDB" id="A0A0J7N3W9"/>
<evidence type="ECO:0000256" key="5">
    <source>
        <dbReference type="ARBA" id="ARBA00022792"/>
    </source>
</evidence>
<dbReference type="GO" id="GO:0045271">
    <property type="term" value="C:respiratory chain complex I"/>
    <property type="evidence" value="ECO:0007669"/>
    <property type="project" value="InterPro"/>
</dbReference>
<evidence type="ECO:0000313" key="13">
    <source>
        <dbReference type="Proteomes" id="UP000036403"/>
    </source>
</evidence>
<dbReference type="OrthoDB" id="1913277at2759"/>
<keyword evidence="7" id="KW-0496">Mitochondrion</keyword>
<comment type="subcellular location">
    <subcellularLocation>
        <location evidence="1">Mitochondrion inner membrane</location>
        <topology evidence="1">Multi-pass membrane protein</topology>
        <orientation evidence="1">Matrix side</orientation>
    </subcellularLocation>
</comment>
<evidence type="ECO:0000256" key="7">
    <source>
        <dbReference type="ARBA" id="ARBA00023128"/>
    </source>
</evidence>
<dbReference type="InterPro" id="IPR039205">
    <property type="entry name" value="NDUFA11"/>
</dbReference>
<evidence type="ECO:0000256" key="3">
    <source>
        <dbReference type="ARBA" id="ARBA00018191"/>
    </source>
</evidence>
<evidence type="ECO:0000256" key="11">
    <source>
        <dbReference type="SAM" id="Phobius"/>
    </source>
</evidence>
<evidence type="ECO:0000256" key="4">
    <source>
        <dbReference type="ARBA" id="ARBA00022692"/>
    </source>
</evidence>
<dbReference type="GO" id="GO:0006120">
    <property type="term" value="P:mitochondrial electron transport, NADH to ubiquinone"/>
    <property type="evidence" value="ECO:0007669"/>
    <property type="project" value="InterPro"/>
</dbReference>
<comment type="similarity">
    <text evidence="2">Belongs to the complex I NDUFA11 subunit family.</text>
</comment>
<dbReference type="GO" id="GO:0005743">
    <property type="term" value="C:mitochondrial inner membrane"/>
    <property type="evidence" value="ECO:0007669"/>
    <property type="project" value="UniProtKB-SubCell"/>
</dbReference>
<gene>
    <name evidence="12" type="ORF">RF55_13336</name>
</gene>
<comment type="caution">
    <text evidence="12">The sequence shown here is derived from an EMBL/GenBank/DDBJ whole genome shotgun (WGS) entry which is preliminary data.</text>
</comment>
<proteinExistence type="inferred from homology"/>
<keyword evidence="13" id="KW-1185">Reference proteome</keyword>